<evidence type="ECO:0000256" key="1">
    <source>
        <dbReference type="SAM" id="SignalP"/>
    </source>
</evidence>
<proteinExistence type="predicted"/>
<reference evidence="2 3" key="1">
    <citation type="submission" date="2020-02" db="EMBL/GenBank/DDBJ databases">
        <title>Draft genome sequence of two Spirosoma agri KCTC 52727 and Spirosoma terrae KCTC 52035.</title>
        <authorList>
            <person name="Rojas J."/>
            <person name="Ambika Manirajan B."/>
            <person name="Ratering S."/>
            <person name="Suarez C."/>
            <person name="Schnell S."/>
        </authorList>
    </citation>
    <scope>NUCLEOTIDE SEQUENCE [LARGE SCALE GENOMIC DNA]</scope>
    <source>
        <strain evidence="2 3">KCTC 52727</strain>
    </source>
</reference>
<protein>
    <recommendedName>
        <fullName evidence="4">DUF4402 domain-containing protein</fullName>
    </recommendedName>
</protein>
<feature type="signal peptide" evidence="1">
    <location>
        <begin position="1"/>
        <end position="25"/>
    </location>
</feature>
<keyword evidence="1" id="KW-0732">Signal</keyword>
<accession>A0A6M0IBK8</accession>
<gene>
    <name evidence="2" type="ORF">GK091_01505</name>
</gene>
<feature type="chain" id="PRO_5026846331" description="DUF4402 domain-containing protein" evidence="1">
    <location>
        <begin position="26"/>
        <end position="173"/>
    </location>
</feature>
<dbReference type="EMBL" id="JAAGNZ010000001">
    <property type="protein sequence ID" value="NEU65539.1"/>
    <property type="molecule type" value="Genomic_DNA"/>
</dbReference>
<keyword evidence="3" id="KW-1185">Reference proteome</keyword>
<dbReference type="Proteomes" id="UP000477386">
    <property type="component" value="Unassembled WGS sequence"/>
</dbReference>
<evidence type="ECO:0008006" key="4">
    <source>
        <dbReference type="Google" id="ProtNLM"/>
    </source>
</evidence>
<dbReference type="AlphaFoldDB" id="A0A6M0IBK8"/>
<evidence type="ECO:0000313" key="3">
    <source>
        <dbReference type="Proteomes" id="UP000477386"/>
    </source>
</evidence>
<sequence length="173" mass="17538">MLNSIKKGAVLAAIALCGLSANTHAQTNSLTPAVVTVTLVDILAVAVSTPAIPIVFATVADYQNGKTIPMPLHVIVSSNRPYDLKVKSAGDLTSALPNTPAIPINNVSVQVTTPGMNAAAAQALSTSDVTLTTSSPAAMARAIDVTYSTAAGNSAFVNTGVYTANLTYSVTAH</sequence>
<dbReference type="RefSeq" id="WP_164034864.1">
    <property type="nucleotide sequence ID" value="NZ_JAAGNZ010000001.1"/>
</dbReference>
<name>A0A6M0IBK8_9BACT</name>
<evidence type="ECO:0000313" key="2">
    <source>
        <dbReference type="EMBL" id="NEU65539.1"/>
    </source>
</evidence>
<organism evidence="2 3">
    <name type="scientific">Spirosoma agri</name>
    <dbReference type="NCBI Taxonomy" id="1987381"/>
    <lineage>
        <taxon>Bacteria</taxon>
        <taxon>Pseudomonadati</taxon>
        <taxon>Bacteroidota</taxon>
        <taxon>Cytophagia</taxon>
        <taxon>Cytophagales</taxon>
        <taxon>Cytophagaceae</taxon>
        <taxon>Spirosoma</taxon>
    </lineage>
</organism>
<comment type="caution">
    <text evidence="2">The sequence shown here is derived from an EMBL/GenBank/DDBJ whole genome shotgun (WGS) entry which is preliminary data.</text>
</comment>